<keyword evidence="2" id="KW-1003">Cell membrane</keyword>
<reference evidence="8" key="1">
    <citation type="submission" date="2017-02" db="EMBL/GenBank/DDBJ databases">
        <authorList>
            <person name="Varghese N."/>
            <person name="Submissions S."/>
        </authorList>
    </citation>
    <scope>NUCLEOTIDE SEQUENCE [LARGE SCALE GENOMIC DNA]</scope>
    <source>
        <strain evidence="8">DSM 23966</strain>
    </source>
</reference>
<keyword evidence="4 6" id="KW-1133">Transmembrane helix</keyword>
<evidence type="ECO:0000313" key="7">
    <source>
        <dbReference type="EMBL" id="SKA87834.1"/>
    </source>
</evidence>
<dbReference type="Pfam" id="PF04172">
    <property type="entry name" value="LrgB"/>
    <property type="match status" value="1"/>
</dbReference>
<comment type="subcellular location">
    <subcellularLocation>
        <location evidence="1">Cell membrane</location>
        <topology evidence="1">Multi-pass membrane protein</topology>
    </subcellularLocation>
</comment>
<evidence type="ECO:0000256" key="2">
    <source>
        <dbReference type="ARBA" id="ARBA00022475"/>
    </source>
</evidence>
<keyword evidence="3 6" id="KW-0812">Transmembrane</keyword>
<dbReference type="PANTHER" id="PTHR30249">
    <property type="entry name" value="PUTATIVE SEROTONIN TRANSPORTER"/>
    <property type="match status" value="1"/>
</dbReference>
<feature type="transmembrane region" description="Helical" evidence="6">
    <location>
        <begin position="32"/>
        <end position="50"/>
    </location>
</feature>
<feature type="transmembrane region" description="Helical" evidence="6">
    <location>
        <begin position="145"/>
        <end position="164"/>
    </location>
</feature>
<gene>
    <name evidence="7" type="ORF">SAMN04244570_0569</name>
</gene>
<feature type="transmembrane region" description="Helical" evidence="6">
    <location>
        <begin position="62"/>
        <end position="80"/>
    </location>
</feature>
<protein>
    <submittedName>
        <fullName evidence="7">TIGR00659 family protein</fullName>
    </submittedName>
</protein>
<dbReference type="RefSeq" id="WP_078816502.1">
    <property type="nucleotide sequence ID" value="NZ_FUYJ01000001.1"/>
</dbReference>
<keyword evidence="8" id="KW-1185">Reference proteome</keyword>
<dbReference type="InterPro" id="IPR007300">
    <property type="entry name" value="CidB/LrgB"/>
</dbReference>
<evidence type="ECO:0000256" key="6">
    <source>
        <dbReference type="SAM" id="Phobius"/>
    </source>
</evidence>
<dbReference type="PANTHER" id="PTHR30249:SF17">
    <property type="entry name" value="HOLIN-LIKE PROTEIN CIDB"/>
    <property type="match status" value="1"/>
</dbReference>
<evidence type="ECO:0000256" key="4">
    <source>
        <dbReference type="ARBA" id="ARBA00022989"/>
    </source>
</evidence>
<dbReference type="EMBL" id="FUYJ01000001">
    <property type="protein sequence ID" value="SKA87834.1"/>
    <property type="molecule type" value="Genomic_DNA"/>
</dbReference>
<evidence type="ECO:0000256" key="1">
    <source>
        <dbReference type="ARBA" id="ARBA00004651"/>
    </source>
</evidence>
<evidence type="ECO:0000256" key="3">
    <source>
        <dbReference type="ARBA" id="ARBA00022692"/>
    </source>
</evidence>
<organism evidence="7 8">
    <name type="scientific">Sporosarcina newyorkensis</name>
    <dbReference type="NCBI Taxonomy" id="759851"/>
    <lineage>
        <taxon>Bacteria</taxon>
        <taxon>Bacillati</taxon>
        <taxon>Bacillota</taxon>
        <taxon>Bacilli</taxon>
        <taxon>Bacillales</taxon>
        <taxon>Caryophanaceae</taxon>
        <taxon>Sporosarcina</taxon>
    </lineage>
</organism>
<proteinExistence type="predicted"/>
<dbReference type="AlphaFoldDB" id="A0A1T4XE49"/>
<evidence type="ECO:0000313" key="8">
    <source>
        <dbReference type="Proteomes" id="UP000190042"/>
    </source>
</evidence>
<evidence type="ECO:0000256" key="5">
    <source>
        <dbReference type="ARBA" id="ARBA00023136"/>
    </source>
</evidence>
<sequence>MNSFLLALAMILLTVIMYFIMNALYVRLRSPFLVPILTTTIAVIVTLTIFDASYNTYMVGGKWIDALLGPAIVSLCIPLYKQRDLIKKNLLPIASGVVVGGVVGMVTGVLAARLVGFSNELLATILPKSITSPIAMQIAEGLGGVPSLATVFVIIAGLAGILIGPQLNRLLKIDTALGQGIGLGVAAHAIGTSKALEYGEQEASMSSVAMTLSAIIGALVGPLFGFILFP</sequence>
<feature type="transmembrane region" description="Helical" evidence="6">
    <location>
        <begin position="92"/>
        <end position="112"/>
    </location>
</feature>
<name>A0A1T4XE49_9BACL</name>
<feature type="transmembrane region" description="Helical" evidence="6">
    <location>
        <begin position="176"/>
        <end position="196"/>
    </location>
</feature>
<feature type="transmembrane region" description="Helical" evidence="6">
    <location>
        <begin position="6"/>
        <end position="25"/>
    </location>
</feature>
<keyword evidence="5 6" id="KW-0472">Membrane</keyword>
<accession>A0A1T4XE49</accession>
<dbReference type="Proteomes" id="UP000190042">
    <property type="component" value="Unassembled WGS sequence"/>
</dbReference>
<feature type="transmembrane region" description="Helical" evidence="6">
    <location>
        <begin position="208"/>
        <end position="229"/>
    </location>
</feature>
<dbReference type="GO" id="GO:0005886">
    <property type="term" value="C:plasma membrane"/>
    <property type="evidence" value="ECO:0007669"/>
    <property type="project" value="UniProtKB-SubCell"/>
</dbReference>